<evidence type="ECO:0000256" key="1">
    <source>
        <dbReference type="SAM" id="Coils"/>
    </source>
</evidence>
<dbReference type="AlphaFoldDB" id="A0A3P7NUD2"/>
<reference evidence="2 3" key="1">
    <citation type="submission" date="2018-11" db="EMBL/GenBank/DDBJ databases">
        <authorList>
            <consortium name="Pathogen Informatics"/>
        </authorList>
    </citation>
    <scope>NUCLEOTIDE SEQUENCE [LARGE SCALE GENOMIC DNA]</scope>
</reference>
<dbReference type="EMBL" id="UYRU01054135">
    <property type="protein sequence ID" value="VDN12539.1"/>
    <property type="molecule type" value="Genomic_DNA"/>
</dbReference>
<protein>
    <submittedName>
        <fullName evidence="2">Uncharacterized protein</fullName>
    </submittedName>
</protein>
<evidence type="ECO:0000313" key="2">
    <source>
        <dbReference type="EMBL" id="VDN12539.1"/>
    </source>
</evidence>
<proteinExistence type="predicted"/>
<keyword evidence="3" id="KW-1185">Reference proteome</keyword>
<dbReference type="Proteomes" id="UP000281553">
    <property type="component" value="Unassembled WGS sequence"/>
</dbReference>
<name>A0A3P7NUD2_DIBLA</name>
<organism evidence="2 3">
    <name type="scientific">Dibothriocephalus latus</name>
    <name type="common">Fish tapeworm</name>
    <name type="synonym">Diphyllobothrium latum</name>
    <dbReference type="NCBI Taxonomy" id="60516"/>
    <lineage>
        <taxon>Eukaryota</taxon>
        <taxon>Metazoa</taxon>
        <taxon>Spiralia</taxon>
        <taxon>Lophotrochozoa</taxon>
        <taxon>Platyhelminthes</taxon>
        <taxon>Cestoda</taxon>
        <taxon>Eucestoda</taxon>
        <taxon>Diphyllobothriidea</taxon>
        <taxon>Diphyllobothriidae</taxon>
        <taxon>Dibothriocephalus</taxon>
    </lineage>
</organism>
<sequence>MTYAPPDDGAKAEVVPVEEGAIAETAPTVEEVRLEKEEANVLLKVMEEEKEEEEEEEREAEVTFIFLRIAKRNASSSPNSVFAQAHSLLTSLESLPEIPLASRKLVTD</sequence>
<evidence type="ECO:0000313" key="3">
    <source>
        <dbReference type="Proteomes" id="UP000281553"/>
    </source>
</evidence>
<accession>A0A3P7NUD2</accession>
<gene>
    <name evidence="2" type="ORF">DILT_LOCUS8370</name>
</gene>
<feature type="coiled-coil region" evidence="1">
    <location>
        <begin position="29"/>
        <end position="63"/>
    </location>
</feature>
<keyword evidence="1" id="KW-0175">Coiled coil</keyword>